<accession>T0ZG43</accession>
<dbReference type="AlphaFoldDB" id="T0ZG43"/>
<dbReference type="GO" id="GO:0005524">
    <property type="term" value="F:ATP binding"/>
    <property type="evidence" value="ECO:0007669"/>
    <property type="project" value="UniProtKB-KW"/>
</dbReference>
<keyword evidence="1" id="KW-0547">Nucleotide-binding</keyword>
<reference evidence="1" key="2">
    <citation type="journal article" date="2014" name="ISME J.">
        <title>Microbial stratification in low pH oxic and suboxic macroscopic growths along an acid mine drainage.</title>
        <authorList>
            <person name="Mendez-Garcia C."/>
            <person name="Mesa V."/>
            <person name="Sprenger R.R."/>
            <person name="Richter M."/>
            <person name="Diez M.S."/>
            <person name="Solano J."/>
            <person name="Bargiela R."/>
            <person name="Golyshina O.V."/>
            <person name="Manteca A."/>
            <person name="Ramos J.L."/>
            <person name="Gallego J.R."/>
            <person name="Llorente I."/>
            <person name="Martins Dos Santos V.A."/>
            <person name="Jensen O.N."/>
            <person name="Pelaez A.I."/>
            <person name="Sanchez J."/>
            <person name="Ferrer M."/>
        </authorList>
    </citation>
    <scope>NUCLEOTIDE SEQUENCE</scope>
</reference>
<dbReference type="EMBL" id="AUZZ01010976">
    <property type="protein sequence ID" value="EQD27854.1"/>
    <property type="molecule type" value="Genomic_DNA"/>
</dbReference>
<dbReference type="Gene3D" id="3.40.50.300">
    <property type="entry name" value="P-loop containing nucleotide triphosphate hydrolases"/>
    <property type="match status" value="1"/>
</dbReference>
<organism evidence="1">
    <name type="scientific">mine drainage metagenome</name>
    <dbReference type="NCBI Taxonomy" id="410659"/>
    <lineage>
        <taxon>unclassified sequences</taxon>
        <taxon>metagenomes</taxon>
        <taxon>ecological metagenomes</taxon>
    </lineage>
</organism>
<keyword evidence="1" id="KW-0067">ATP-binding</keyword>
<sequence>MLDEATSHLDVANEHRVNALVQQLHITRIVLAHRLETLAATDRVVELRPESKIRQPFEKCCNSRGFRH</sequence>
<proteinExistence type="predicted"/>
<gene>
    <name evidence="1" type="ORF">B2A_15082</name>
</gene>
<feature type="non-terminal residue" evidence="1">
    <location>
        <position position="68"/>
    </location>
</feature>
<dbReference type="SUPFAM" id="SSF52540">
    <property type="entry name" value="P-loop containing nucleoside triphosphate hydrolases"/>
    <property type="match status" value="1"/>
</dbReference>
<dbReference type="InterPro" id="IPR027417">
    <property type="entry name" value="P-loop_NTPase"/>
</dbReference>
<comment type="caution">
    <text evidence="1">The sequence shown here is derived from an EMBL/GenBank/DDBJ whole genome shotgun (WGS) entry which is preliminary data.</text>
</comment>
<protein>
    <submittedName>
        <fullName evidence="1">ABC transporter permease and ATP-binding protein</fullName>
    </submittedName>
</protein>
<reference evidence="1" key="1">
    <citation type="submission" date="2013-08" db="EMBL/GenBank/DDBJ databases">
        <authorList>
            <person name="Mendez C."/>
            <person name="Richter M."/>
            <person name="Ferrer M."/>
            <person name="Sanchez J."/>
        </authorList>
    </citation>
    <scope>NUCLEOTIDE SEQUENCE</scope>
</reference>
<evidence type="ECO:0000313" key="1">
    <source>
        <dbReference type="EMBL" id="EQD27854.1"/>
    </source>
</evidence>
<name>T0ZG43_9ZZZZ</name>